<organism evidence="1 2">
    <name type="scientific">Pseudomonas amygdali pv. lachrymans</name>
    <name type="common">Pseudomonas syringae pv. lachrymans</name>
    <dbReference type="NCBI Taxonomy" id="53707"/>
    <lineage>
        <taxon>Bacteria</taxon>
        <taxon>Pseudomonadati</taxon>
        <taxon>Pseudomonadota</taxon>
        <taxon>Gammaproteobacteria</taxon>
        <taxon>Pseudomonadales</taxon>
        <taxon>Pseudomonadaceae</taxon>
        <taxon>Pseudomonas</taxon>
        <taxon>Pseudomonas amygdali</taxon>
    </lineage>
</organism>
<dbReference type="PATRIC" id="fig|53707.9.peg.4637"/>
<evidence type="ECO:0008006" key="3">
    <source>
        <dbReference type="Google" id="ProtNLM"/>
    </source>
</evidence>
<dbReference type="EMBL" id="LJQP01000421">
    <property type="protein sequence ID" value="KPX58414.1"/>
    <property type="molecule type" value="Genomic_DNA"/>
</dbReference>
<gene>
    <name evidence="1" type="ORF">ALO35_03149</name>
</gene>
<proteinExistence type="predicted"/>
<dbReference type="Proteomes" id="UP000050265">
    <property type="component" value="Unassembled WGS sequence"/>
</dbReference>
<dbReference type="AlphaFoldDB" id="A0A0P9UQV7"/>
<reference evidence="1 2" key="1">
    <citation type="submission" date="2015-09" db="EMBL/GenBank/DDBJ databases">
        <title>Genome announcement of multiple Pseudomonas syringae strains.</title>
        <authorList>
            <person name="Thakur S."/>
            <person name="Wang P.W."/>
            <person name="Gong Y."/>
            <person name="Weir B.S."/>
            <person name="Guttman D.S."/>
        </authorList>
    </citation>
    <scope>NUCLEOTIDE SEQUENCE [LARGE SCALE GENOMIC DNA]</scope>
    <source>
        <strain evidence="1 2">ICMP3507</strain>
    </source>
</reference>
<sequence>MMICPITPPCSWYPMTLFEYTQTFAPLPYKTVTSGVLMFKSTDDTTEPDMHGYLNNPETLAVLNRHGREGWELVSVQQINRGHEQIGNHNPQGWAFGYAISTGFLFFFKRSTASLTSLDNPPQT</sequence>
<protein>
    <recommendedName>
        <fullName evidence="3">Aconitase B</fullName>
    </recommendedName>
</protein>
<name>A0A0P9UQV7_PSEAV</name>
<comment type="caution">
    <text evidence="1">The sequence shown here is derived from an EMBL/GenBank/DDBJ whole genome shotgun (WGS) entry which is preliminary data.</text>
</comment>
<evidence type="ECO:0000313" key="2">
    <source>
        <dbReference type="Proteomes" id="UP000050265"/>
    </source>
</evidence>
<dbReference type="Pfam" id="PF13783">
    <property type="entry name" value="DUF4177"/>
    <property type="match status" value="1"/>
</dbReference>
<dbReference type="InterPro" id="IPR025234">
    <property type="entry name" value="YjzH-like"/>
</dbReference>
<evidence type="ECO:0000313" key="1">
    <source>
        <dbReference type="EMBL" id="KPX58414.1"/>
    </source>
</evidence>
<accession>A0A0P9UQV7</accession>